<keyword evidence="1" id="KW-0863">Zinc-finger</keyword>
<name>A0A511JIH1_9CELL</name>
<dbReference type="EMBL" id="BJWH01000005">
    <property type="protein sequence ID" value="GEL97802.1"/>
    <property type="molecule type" value="Genomic_DNA"/>
</dbReference>
<evidence type="ECO:0000313" key="3">
    <source>
        <dbReference type="EMBL" id="GEL97802.1"/>
    </source>
</evidence>
<keyword evidence="1" id="KW-0862">Zinc</keyword>
<dbReference type="AlphaFoldDB" id="A0A511JIH1"/>
<dbReference type="Proteomes" id="UP000321049">
    <property type="component" value="Unassembled WGS sequence"/>
</dbReference>
<dbReference type="RefSeq" id="WP_146845357.1">
    <property type="nucleotide sequence ID" value="NZ_BJWH01000005.1"/>
</dbReference>
<feature type="domain" description="SWIM-type" evidence="2">
    <location>
        <begin position="367"/>
        <end position="405"/>
    </location>
</feature>
<organism evidence="3 4">
    <name type="scientific">Cellulomonas terrae</name>
    <dbReference type="NCBI Taxonomy" id="311234"/>
    <lineage>
        <taxon>Bacteria</taxon>
        <taxon>Bacillati</taxon>
        <taxon>Actinomycetota</taxon>
        <taxon>Actinomycetes</taxon>
        <taxon>Micrococcales</taxon>
        <taxon>Cellulomonadaceae</taxon>
        <taxon>Cellulomonas</taxon>
    </lineage>
</organism>
<reference evidence="3 4" key="1">
    <citation type="submission" date="2019-07" db="EMBL/GenBank/DDBJ databases">
        <title>Whole genome shotgun sequence of Cellulomonas terrae NBRC 100819.</title>
        <authorList>
            <person name="Hosoyama A."/>
            <person name="Uohara A."/>
            <person name="Ohji S."/>
            <person name="Ichikawa N."/>
        </authorList>
    </citation>
    <scope>NUCLEOTIDE SEQUENCE [LARGE SCALE GENOMIC DNA]</scope>
    <source>
        <strain evidence="3 4">NBRC 100819</strain>
    </source>
</reference>
<proteinExistence type="predicted"/>
<evidence type="ECO:0000313" key="4">
    <source>
        <dbReference type="Proteomes" id="UP000321049"/>
    </source>
</evidence>
<dbReference type="InterPro" id="IPR007527">
    <property type="entry name" value="Znf_SWIM"/>
</dbReference>
<dbReference type="GO" id="GO:0008270">
    <property type="term" value="F:zinc ion binding"/>
    <property type="evidence" value="ECO:0007669"/>
    <property type="project" value="UniProtKB-KW"/>
</dbReference>
<evidence type="ECO:0000256" key="1">
    <source>
        <dbReference type="PROSITE-ProRule" id="PRU00325"/>
    </source>
</evidence>
<gene>
    <name evidence="3" type="ORF">CTE05_13490</name>
</gene>
<keyword evidence="4" id="KW-1185">Reference proteome</keyword>
<sequence>MANSVDVLYRYARPSQGRISDGATSVELTTTDTTVFLDAHAERSDVVAAGLLAVGHLPGTRFYVPPGSFQRLQASDPIVTADPDALRFESLSACCGVTARLDVLPSGLDISRARHGTTNVDINPALRRLLAQVRKGDPMRLSVADEGLDVRTLDGHAHERKVSLPQRWVRSLAELQVLLAQLSLVAEVDTMGLRAFVRSLPRSTPAQAVFWVQPLRSGLRLGSSPAPGSVAVGGPERIRVLESVLRHATGLRVYGQVGDAAATSCWVVDLPHSRLSVSLSPQTTRGFSGEGALLEDLVDANPDALEAAHGRRGFDVAEQRYFDRVLPFGRDVLSEHPRLARAQRLVLDGAVVADGADHSVRTSGGRHLVRRGADGAERCTCTWYAKHGSGRGPCAHVLAVRLADRRTDG</sequence>
<accession>A0A511JIH1</accession>
<protein>
    <recommendedName>
        <fullName evidence="2">SWIM-type domain-containing protein</fullName>
    </recommendedName>
</protein>
<keyword evidence="1" id="KW-0479">Metal-binding</keyword>
<dbReference type="PROSITE" id="PS50966">
    <property type="entry name" value="ZF_SWIM"/>
    <property type="match status" value="1"/>
</dbReference>
<dbReference type="OrthoDB" id="7821105at2"/>
<evidence type="ECO:0000259" key="2">
    <source>
        <dbReference type="PROSITE" id="PS50966"/>
    </source>
</evidence>
<comment type="caution">
    <text evidence="3">The sequence shown here is derived from an EMBL/GenBank/DDBJ whole genome shotgun (WGS) entry which is preliminary data.</text>
</comment>